<dbReference type="OrthoDB" id="20772at2759"/>
<comment type="caution">
    <text evidence="3">The sequence shown here is derived from an EMBL/GenBank/DDBJ whole genome shotgun (WGS) entry which is preliminary data.</text>
</comment>
<dbReference type="PANTHER" id="PTHR23099:SF0">
    <property type="entry name" value="GERM CELL NUCLEAR ACIDIC PROTEIN"/>
    <property type="match status" value="1"/>
</dbReference>
<feature type="compositionally biased region" description="Basic and acidic residues" evidence="1">
    <location>
        <begin position="194"/>
        <end position="211"/>
    </location>
</feature>
<dbReference type="SMART" id="SM00731">
    <property type="entry name" value="SprT"/>
    <property type="match status" value="1"/>
</dbReference>
<gene>
    <name evidence="3" type="ORF">B0T11DRAFT_261154</name>
</gene>
<organism evidence="3 4">
    <name type="scientific">Plectosphaerella cucumerina</name>
    <dbReference type="NCBI Taxonomy" id="40658"/>
    <lineage>
        <taxon>Eukaryota</taxon>
        <taxon>Fungi</taxon>
        <taxon>Dikarya</taxon>
        <taxon>Ascomycota</taxon>
        <taxon>Pezizomycotina</taxon>
        <taxon>Sordariomycetes</taxon>
        <taxon>Hypocreomycetidae</taxon>
        <taxon>Glomerellales</taxon>
        <taxon>Plectosphaerellaceae</taxon>
        <taxon>Plectosphaerella</taxon>
    </lineage>
</organism>
<protein>
    <submittedName>
        <fullName evidence="3">SprT-like family-domain-containing protein</fullName>
    </submittedName>
</protein>
<feature type="region of interest" description="Disordered" evidence="1">
    <location>
        <begin position="24"/>
        <end position="285"/>
    </location>
</feature>
<sequence>MAIEWASSSEDEFPDIDEVLARAKANKLNTTESSEPSRRRAPRKAAQQILRSRSPVSSDETSEPSSPKREEVSTRTVVRRRKLGPRTDSALSKPIAPAERKGKSMAHGLSEKGIKAEPRITVRPLRTSKSTSTAPKERSRVPARSEEDEDNSSDGMSDFIVNTDDDSDAYSETSPQPKIIKPRPEMQPSRIKRPAREPTRSTTPEKKDRKPTSTQALPPARKDPRRKLQAPISDSLADALGRLDISTAKSAPERQQTPPNTPPRAITGKKTLVSPQKLPAVPKTPHGPSMDLFWDQEFFNEWNEEHSPRKLFLPKVSKTPAKSPEKEEKAKVVSDRTAKKLFESRKHQLAESFLRELDDTITDGEIARLAATTGGIKIQWSKTLNTTAGRANWKREKVRAAAGEQQQQPQVKHHASIELAEKVISDDHRLLNVLAHEFCHLANFMITGITTNPHGKEFKVWAAKVSRAFADRDIEVTTKHSYEIDFKYVWSCSDCALEYKRHSKSINPERHRCGACKGTLLQTRPVPRGAGQPTEYQRFVKEQMRIVREENPDSPQKDMMRLVAEKWARTRGARASRSESREASVESMVAQLDDLVL</sequence>
<evidence type="ECO:0000259" key="2">
    <source>
        <dbReference type="SMART" id="SM00731"/>
    </source>
</evidence>
<dbReference type="InterPro" id="IPR035240">
    <property type="entry name" value="SprT_Zn_ribbon"/>
</dbReference>
<dbReference type="InterPro" id="IPR036910">
    <property type="entry name" value="HMG_box_dom_sf"/>
</dbReference>
<dbReference type="PANTHER" id="PTHR23099">
    <property type="entry name" value="TRANSCRIPTIONAL REGULATOR"/>
    <property type="match status" value="1"/>
</dbReference>
<feature type="compositionally biased region" description="Polar residues" evidence="1">
    <location>
        <begin position="247"/>
        <end position="258"/>
    </location>
</feature>
<feature type="compositionally biased region" description="Basic and acidic residues" evidence="1">
    <location>
        <begin position="135"/>
        <end position="145"/>
    </location>
</feature>
<dbReference type="GO" id="GO:0005634">
    <property type="term" value="C:nucleus"/>
    <property type="evidence" value="ECO:0007669"/>
    <property type="project" value="TreeGrafter"/>
</dbReference>
<feature type="compositionally biased region" description="Polar residues" evidence="1">
    <location>
        <begin position="49"/>
        <end position="65"/>
    </location>
</feature>
<feature type="compositionally biased region" description="Basic and acidic residues" evidence="1">
    <location>
        <begin position="109"/>
        <end position="120"/>
    </location>
</feature>
<dbReference type="InterPro" id="IPR006640">
    <property type="entry name" value="SprT-like_domain"/>
</dbReference>
<evidence type="ECO:0000256" key="1">
    <source>
        <dbReference type="SAM" id="MobiDB-lite"/>
    </source>
</evidence>
<keyword evidence="4" id="KW-1185">Reference proteome</keyword>
<dbReference type="Proteomes" id="UP000813385">
    <property type="component" value="Unassembled WGS sequence"/>
</dbReference>
<dbReference type="CDD" id="cd00084">
    <property type="entry name" value="HMG-box_SF"/>
    <property type="match status" value="1"/>
</dbReference>
<dbReference type="Pfam" id="PF10263">
    <property type="entry name" value="SprT-like"/>
    <property type="match status" value="1"/>
</dbReference>
<name>A0A8K0WYF9_9PEZI</name>
<dbReference type="GO" id="GO:0006950">
    <property type="term" value="P:response to stress"/>
    <property type="evidence" value="ECO:0007669"/>
    <property type="project" value="UniProtKB-ARBA"/>
</dbReference>
<accession>A0A8K0WYF9</accession>
<dbReference type="AlphaFoldDB" id="A0A8K0WYF9"/>
<dbReference type="SUPFAM" id="SSF47095">
    <property type="entry name" value="HMG-box"/>
    <property type="match status" value="1"/>
</dbReference>
<evidence type="ECO:0000313" key="4">
    <source>
        <dbReference type="Proteomes" id="UP000813385"/>
    </source>
</evidence>
<feature type="domain" description="SprT-like" evidence="2">
    <location>
        <begin position="355"/>
        <end position="523"/>
    </location>
</feature>
<reference evidence="3" key="1">
    <citation type="journal article" date="2021" name="Nat. Commun.">
        <title>Genetic determinants of endophytism in the Arabidopsis root mycobiome.</title>
        <authorList>
            <person name="Mesny F."/>
            <person name="Miyauchi S."/>
            <person name="Thiergart T."/>
            <person name="Pickel B."/>
            <person name="Atanasova L."/>
            <person name="Karlsson M."/>
            <person name="Huettel B."/>
            <person name="Barry K.W."/>
            <person name="Haridas S."/>
            <person name="Chen C."/>
            <person name="Bauer D."/>
            <person name="Andreopoulos W."/>
            <person name="Pangilinan J."/>
            <person name="LaButti K."/>
            <person name="Riley R."/>
            <person name="Lipzen A."/>
            <person name="Clum A."/>
            <person name="Drula E."/>
            <person name="Henrissat B."/>
            <person name="Kohler A."/>
            <person name="Grigoriev I.V."/>
            <person name="Martin F.M."/>
            <person name="Hacquard S."/>
        </authorList>
    </citation>
    <scope>NUCLEOTIDE SEQUENCE</scope>
    <source>
        <strain evidence="3">MPI-CAGE-AT-0016</strain>
    </source>
</reference>
<proteinExistence type="predicted"/>
<evidence type="ECO:0000313" key="3">
    <source>
        <dbReference type="EMBL" id="KAH7349383.1"/>
    </source>
</evidence>
<dbReference type="Pfam" id="PF17283">
    <property type="entry name" value="Zn_ribbon_SprT"/>
    <property type="match status" value="1"/>
</dbReference>
<dbReference type="EMBL" id="JAGPXD010000006">
    <property type="protein sequence ID" value="KAH7349383.1"/>
    <property type="molecule type" value="Genomic_DNA"/>
</dbReference>